<proteinExistence type="predicted"/>
<dbReference type="EMBL" id="MLOK01000050">
    <property type="protein sequence ID" value="OIM20732.1"/>
    <property type="molecule type" value="Genomic_DNA"/>
</dbReference>
<dbReference type="GO" id="GO:0047661">
    <property type="term" value="F:amino-acid racemase activity"/>
    <property type="evidence" value="ECO:0007669"/>
    <property type="project" value="InterPro"/>
</dbReference>
<comment type="caution">
    <text evidence="1">The sequence shown here is derived from an EMBL/GenBank/DDBJ whole genome shotgun (WGS) entry which is preliminary data.</text>
</comment>
<dbReference type="InterPro" id="IPR015942">
    <property type="entry name" value="Asp/Glu/hydantoin_racemase"/>
</dbReference>
<accession>A0A483BMU9</accession>
<organism evidence="1 2">
    <name type="scientific">Oenococcus oeni</name>
    <name type="common">Leuconostoc oenos</name>
    <dbReference type="NCBI Taxonomy" id="1247"/>
    <lineage>
        <taxon>Bacteria</taxon>
        <taxon>Bacillati</taxon>
        <taxon>Bacillota</taxon>
        <taxon>Bacilli</taxon>
        <taxon>Lactobacillales</taxon>
        <taxon>Lactobacillaceae</taxon>
        <taxon>Oenococcus</taxon>
    </lineage>
</organism>
<reference evidence="1 2" key="1">
    <citation type="journal article" date="2016" name="BMC Genomics">
        <title>Consensus pan-genome assembly of the specialised wine bacterium Oenococcus oeni.</title>
        <authorList>
            <person name="Sternes P.R."/>
            <person name="Borneman A.R."/>
        </authorList>
    </citation>
    <scope>NUCLEOTIDE SEQUENCE [LARGE SCALE GENOMIC DNA]</scope>
    <source>
        <strain evidence="1 2">AWRIB661</strain>
    </source>
</reference>
<evidence type="ECO:0000313" key="2">
    <source>
        <dbReference type="Proteomes" id="UP000181728"/>
    </source>
</evidence>
<dbReference type="RefSeq" id="WP_071449058.1">
    <property type="nucleotide sequence ID" value="NZ_MLOK01000050.1"/>
</dbReference>
<dbReference type="Gene3D" id="3.40.50.1860">
    <property type="match status" value="1"/>
</dbReference>
<dbReference type="InterPro" id="IPR040442">
    <property type="entry name" value="Pyrv_kinase-like_dom_sf"/>
</dbReference>
<dbReference type="Proteomes" id="UP000181728">
    <property type="component" value="Unassembled WGS sequence"/>
</dbReference>
<protein>
    <submittedName>
        <fullName evidence="1">Hydantoin racemase</fullName>
    </submittedName>
</protein>
<dbReference type="AlphaFoldDB" id="A0A483BMU9"/>
<sequence>MIGLIRVITFSDVKLINYHGNLIRNKYNLSIVSECIKNQDKGIHDDVTERKAVPKIIDLGKRMADSGCDLIIVSCAADPAVKQLRSRIDIPVIGAGSSASLVALANGKRTGVIGITEEVPAIIKETLGVHFQGYLRPDGIDNTNDLLSKSGQEACVQAVKQLISGGAEQILFACTGMGTINLKDILNANHIEVPLIDAVDAEGLFASFYSKRN</sequence>
<dbReference type="Gene3D" id="3.20.20.60">
    <property type="entry name" value="Phosphoenolpyruvate-binding domains"/>
    <property type="match status" value="1"/>
</dbReference>
<gene>
    <name evidence="1" type="ORF">ATX59_07380</name>
</gene>
<dbReference type="InterPro" id="IPR001920">
    <property type="entry name" value="Asp/Glu_race"/>
</dbReference>
<dbReference type="Pfam" id="PF01177">
    <property type="entry name" value="Asp_Glu_race"/>
    <property type="match status" value="1"/>
</dbReference>
<evidence type="ECO:0000313" key="1">
    <source>
        <dbReference type="EMBL" id="OIM20732.1"/>
    </source>
</evidence>
<name>A0A483BMU9_OENOE</name>